<sequence length="342" mass="36886">MGSTRNGSPLLLMILSAMFLLPLHVSSTSAERSTFIVHMDKSFMPKAFTTHHHWYSSIIDSIKSVESTSSNGHHSTPSLVYTYDHAFHGFSAVLSKDELESLKNSPGFVSSYSDRQATIDTTHTTDFLSLNPATGLWPASNYGKDVIVGVIDTGVWPESESFKDDGMTEIPSRWKGICEAGQEFNSSMCNLKLIGARSFNKGVVAANPNITFSMNSTRDTEGHGTHTSSTAAGNYVDGASFFGYAAGTARGVAPRARVAMYKVIWDQFRYASDVLAGMDQAVADGVDVISISMGFDQTPLYEDPIAIASFGAMENGVLVSSSAQQEIMVQSLDCCTMAFHGS</sequence>
<evidence type="ECO:0000256" key="4">
    <source>
        <dbReference type="ARBA" id="ARBA00022801"/>
    </source>
</evidence>
<dbReference type="InterPro" id="IPR015500">
    <property type="entry name" value="Peptidase_S8_subtilisin-rel"/>
</dbReference>
<evidence type="ECO:0008006" key="12">
    <source>
        <dbReference type="Google" id="ProtNLM"/>
    </source>
</evidence>
<protein>
    <recommendedName>
        <fullName evidence="12">Inhibitor I9 domain-containing protein</fullName>
    </recommendedName>
</protein>
<evidence type="ECO:0000256" key="5">
    <source>
        <dbReference type="ARBA" id="ARBA00022825"/>
    </source>
</evidence>
<keyword evidence="4" id="KW-0378">Hydrolase</keyword>
<accession>A0A4V6RYE7</accession>
<dbReference type="Gene3D" id="3.30.70.80">
    <property type="entry name" value="Peptidase S8 propeptide/proteinase inhibitor I9"/>
    <property type="match status" value="1"/>
</dbReference>
<gene>
    <name evidence="10" type="ORF">TEA_020297</name>
</gene>
<keyword evidence="5" id="KW-0720">Serine protease</keyword>
<evidence type="ECO:0000259" key="8">
    <source>
        <dbReference type="Pfam" id="PF00082"/>
    </source>
</evidence>
<dbReference type="InterPro" id="IPR000209">
    <property type="entry name" value="Peptidase_S8/S53_dom"/>
</dbReference>
<dbReference type="Pfam" id="PF05922">
    <property type="entry name" value="Inhibitor_I9"/>
    <property type="match status" value="1"/>
</dbReference>
<evidence type="ECO:0000259" key="9">
    <source>
        <dbReference type="Pfam" id="PF05922"/>
    </source>
</evidence>
<feature type="chain" id="PRO_5020807622" description="Inhibitor I9 domain-containing protein" evidence="7">
    <location>
        <begin position="31"/>
        <end position="342"/>
    </location>
</feature>
<feature type="signal peptide" evidence="7">
    <location>
        <begin position="1"/>
        <end position="30"/>
    </location>
</feature>
<dbReference type="AlphaFoldDB" id="A0A4V6RYE7"/>
<keyword evidence="11" id="KW-1185">Reference proteome</keyword>
<evidence type="ECO:0000256" key="3">
    <source>
        <dbReference type="ARBA" id="ARBA00022729"/>
    </source>
</evidence>
<comment type="caution">
    <text evidence="10">The sequence shown here is derived from an EMBL/GenBank/DDBJ whole genome shotgun (WGS) entry which is preliminary data.</text>
</comment>
<evidence type="ECO:0000256" key="2">
    <source>
        <dbReference type="ARBA" id="ARBA00022670"/>
    </source>
</evidence>
<feature type="domain" description="Peptidase S8/S53" evidence="8">
    <location>
        <begin position="143"/>
        <end position="323"/>
    </location>
</feature>
<keyword evidence="2" id="KW-0645">Protease</keyword>
<dbReference type="GO" id="GO:0004252">
    <property type="term" value="F:serine-type endopeptidase activity"/>
    <property type="evidence" value="ECO:0007669"/>
    <property type="project" value="InterPro"/>
</dbReference>
<evidence type="ECO:0000256" key="7">
    <source>
        <dbReference type="SAM" id="SignalP"/>
    </source>
</evidence>
<comment type="caution">
    <text evidence="6">Lacks conserved residue(s) required for the propagation of feature annotation.</text>
</comment>
<comment type="similarity">
    <text evidence="1 6">Belongs to the peptidase S8 family.</text>
</comment>
<feature type="domain" description="Inhibitor I9" evidence="9">
    <location>
        <begin position="34"/>
        <end position="117"/>
    </location>
</feature>
<dbReference type="InterPro" id="IPR010259">
    <property type="entry name" value="S8pro/Inhibitor_I9"/>
</dbReference>
<dbReference type="SUPFAM" id="SSF52743">
    <property type="entry name" value="Subtilisin-like"/>
    <property type="match status" value="1"/>
</dbReference>
<evidence type="ECO:0000256" key="6">
    <source>
        <dbReference type="PROSITE-ProRule" id="PRU01240"/>
    </source>
</evidence>
<dbReference type="Gene3D" id="3.40.50.200">
    <property type="entry name" value="Peptidase S8/S53 domain"/>
    <property type="match status" value="1"/>
</dbReference>
<proteinExistence type="inferred from homology"/>
<dbReference type="Proteomes" id="UP000306102">
    <property type="component" value="Unassembled WGS sequence"/>
</dbReference>
<dbReference type="PROSITE" id="PS51892">
    <property type="entry name" value="SUBTILASE"/>
    <property type="match status" value="1"/>
</dbReference>
<dbReference type="InterPro" id="IPR036852">
    <property type="entry name" value="Peptidase_S8/S53_dom_sf"/>
</dbReference>
<dbReference type="InterPro" id="IPR045051">
    <property type="entry name" value="SBT"/>
</dbReference>
<dbReference type="GO" id="GO:0006508">
    <property type="term" value="P:proteolysis"/>
    <property type="evidence" value="ECO:0007669"/>
    <property type="project" value="UniProtKB-KW"/>
</dbReference>
<evidence type="ECO:0000256" key="1">
    <source>
        <dbReference type="ARBA" id="ARBA00011073"/>
    </source>
</evidence>
<reference evidence="10 11" key="1">
    <citation type="journal article" date="2018" name="Proc. Natl. Acad. Sci. U.S.A.">
        <title>Draft genome sequence of Camellia sinensis var. sinensis provides insights into the evolution of the tea genome and tea quality.</title>
        <authorList>
            <person name="Wei C."/>
            <person name="Yang H."/>
            <person name="Wang S."/>
            <person name="Zhao J."/>
            <person name="Liu C."/>
            <person name="Gao L."/>
            <person name="Xia E."/>
            <person name="Lu Y."/>
            <person name="Tai Y."/>
            <person name="She G."/>
            <person name="Sun J."/>
            <person name="Cao H."/>
            <person name="Tong W."/>
            <person name="Gao Q."/>
            <person name="Li Y."/>
            <person name="Deng W."/>
            <person name="Jiang X."/>
            <person name="Wang W."/>
            <person name="Chen Q."/>
            <person name="Zhang S."/>
            <person name="Li H."/>
            <person name="Wu J."/>
            <person name="Wang P."/>
            <person name="Li P."/>
            <person name="Shi C."/>
            <person name="Zheng F."/>
            <person name="Jian J."/>
            <person name="Huang B."/>
            <person name="Shan D."/>
            <person name="Shi M."/>
            <person name="Fang C."/>
            <person name="Yue Y."/>
            <person name="Li F."/>
            <person name="Li D."/>
            <person name="Wei S."/>
            <person name="Han B."/>
            <person name="Jiang C."/>
            <person name="Yin Y."/>
            <person name="Xia T."/>
            <person name="Zhang Z."/>
            <person name="Bennetzen J.L."/>
            <person name="Zhao S."/>
            <person name="Wan X."/>
        </authorList>
    </citation>
    <scope>NUCLEOTIDE SEQUENCE [LARGE SCALE GENOMIC DNA]</scope>
    <source>
        <strain evidence="11">cv. Shuchazao</strain>
        <tissue evidence="10">Leaf</tissue>
    </source>
</reference>
<name>A0A4V6RYE7_CAMSN</name>
<dbReference type="PANTHER" id="PTHR10795">
    <property type="entry name" value="PROPROTEIN CONVERTASE SUBTILISIN/KEXIN"/>
    <property type="match status" value="1"/>
</dbReference>
<dbReference type="STRING" id="542762.A0A4V6RYE7"/>
<dbReference type="PRINTS" id="PR00723">
    <property type="entry name" value="SUBTILISIN"/>
</dbReference>
<evidence type="ECO:0000313" key="10">
    <source>
        <dbReference type="EMBL" id="THG09347.1"/>
    </source>
</evidence>
<dbReference type="Pfam" id="PF00082">
    <property type="entry name" value="Peptidase_S8"/>
    <property type="match status" value="1"/>
</dbReference>
<dbReference type="EMBL" id="SDRB02008556">
    <property type="protein sequence ID" value="THG09347.1"/>
    <property type="molecule type" value="Genomic_DNA"/>
</dbReference>
<keyword evidence="3 7" id="KW-0732">Signal</keyword>
<organism evidence="10 11">
    <name type="scientific">Camellia sinensis var. sinensis</name>
    <name type="common">China tea</name>
    <dbReference type="NCBI Taxonomy" id="542762"/>
    <lineage>
        <taxon>Eukaryota</taxon>
        <taxon>Viridiplantae</taxon>
        <taxon>Streptophyta</taxon>
        <taxon>Embryophyta</taxon>
        <taxon>Tracheophyta</taxon>
        <taxon>Spermatophyta</taxon>
        <taxon>Magnoliopsida</taxon>
        <taxon>eudicotyledons</taxon>
        <taxon>Gunneridae</taxon>
        <taxon>Pentapetalae</taxon>
        <taxon>asterids</taxon>
        <taxon>Ericales</taxon>
        <taxon>Theaceae</taxon>
        <taxon>Camellia</taxon>
    </lineage>
</organism>
<dbReference type="InterPro" id="IPR037045">
    <property type="entry name" value="S8pro/Inhibitor_I9_sf"/>
</dbReference>
<evidence type="ECO:0000313" key="11">
    <source>
        <dbReference type="Proteomes" id="UP000306102"/>
    </source>
</evidence>
<dbReference type="FunFam" id="3.30.70.80:FF:000003">
    <property type="entry name" value="Subtilisin-like protease SBT1.9"/>
    <property type="match status" value="1"/>
</dbReference>